<organism evidence="4 5">
    <name type="scientific">Saccharibacillus endophyticus</name>
    <dbReference type="NCBI Taxonomy" id="2060666"/>
    <lineage>
        <taxon>Bacteria</taxon>
        <taxon>Bacillati</taxon>
        <taxon>Bacillota</taxon>
        <taxon>Bacilli</taxon>
        <taxon>Bacillales</taxon>
        <taxon>Paenibacillaceae</taxon>
        <taxon>Saccharibacillus</taxon>
    </lineage>
</organism>
<dbReference type="Gene3D" id="1.10.357.10">
    <property type="entry name" value="Tetracycline Repressor, domain 2"/>
    <property type="match status" value="1"/>
</dbReference>
<accession>A0ABQ1ZST8</accession>
<protein>
    <submittedName>
        <fullName evidence="4">TetR family transcriptional regulator</fullName>
    </submittedName>
</protein>
<dbReference type="Pfam" id="PF00440">
    <property type="entry name" value="TetR_N"/>
    <property type="match status" value="1"/>
</dbReference>
<feature type="DNA-binding region" description="H-T-H motif" evidence="2">
    <location>
        <begin position="27"/>
        <end position="46"/>
    </location>
</feature>
<dbReference type="InterPro" id="IPR023772">
    <property type="entry name" value="DNA-bd_HTH_TetR-type_CS"/>
</dbReference>
<reference evidence="5" key="1">
    <citation type="journal article" date="2019" name="Int. J. Syst. Evol. Microbiol.">
        <title>The Global Catalogue of Microorganisms (GCM) 10K type strain sequencing project: providing services to taxonomists for standard genome sequencing and annotation.</title>
        <authorList>
            <consortium name="The Broad Institute Genomics Platform"/>
            <consortium name="The Broad Institute Genome Sequencing Center for Infectious Disease"/>
            <person name="Wu L."/>
            <person name="Ma J."/>
        </authorList>
    </citation>
    <scope>NUCLEOTIDE SEQUENCE [LARGE SCALE GENOMIC DNA]</scope>
    <source>
        <strain evidence="5">CCM 8702</strain>
    </source>
</reference>
<evidence type="ECO:0000256" key="2">
    <source>
        <dbReference type="PROSITE-ProRule" id="PRU00335"/>
    </source>
</evidence>
<dbReference type="PROSITE" id="PS01081">
    <property type="entry name" value="HTH_TETR_1"/>
    <property type="match status" value="1"/>
</dbReference>
<sequence length="193" mass="22169">MAVVDRREQVLHAAAQSFSLFGYKATTMDQVAKIANVGKGTIYTFFENKEELFDEILLGAIRELRRRAEAEIHAERPFFENVYQALDAILEFREEHELFLKLSQELRDIGTPQAKAALFKVESVVLEFLERVIRESMEKGSIREGNAEVIAFGMLKLFVALTGEWEMHHPPMSKEELKRHMFTFLTQGFTAAP</sequence>
<dbReference type="Proteomes" id="UP000605427">
    <property type="component" value="Unassembled WGS sequence"/>
</dbReference>
<dbReference type="InterPro" id="IPR001647">
    <property type="entry name" value="HTH_TetR"/>
</dbReference>
<dbReference type="Gene3D" id="1.10.10.60">
    <property type="entry name" value="Homeodomain-like"/>
    <property type="match status" value="1"/>
</dbReference>
<evidence type="ECO:0000259" key="3">
    <source>
        <dbReference type="PROSITE" id="PS50977"/>
    </source>
</evidence>
<gene>
    <name evidence="4" type="ORF">GCM10007362_17750</name>
</gene>
<dbReference type="SUPFAM" id="SSF46689">
    <property type="entry name" value="Homeodomain-like"/>
    <property type="match status" value="1"/>
</dbReference>
<name>A0ABQ1ZST8_9BACL</name>
<dbReference type="PANTHER" id="PTHR30055:SF232">
    <property type="entry name" value="TRANSCRIPTIONAL REGULATOR, TETR FAMILY"/>
    <property type="match status" value="1"/>
</dbReference>
<dbReference type="PANTHER" id="PTHR30055">
    <property type="entry name" value="HTH-TYPE TRANSCRIPTIONAL REGULATOR RUTR"/>
    <property type="match status" value="1"/>
</dbReference>
<dbReference type="PROSITE" id="PS50977">
    <property type="entry name" value="HTH_TETR_2"/>
    <property type="match status" value="1"/>
</dbReference>
<dbReference type="SUPFAM" id="SSF48498">
    <property type="entry name" value="Tetracyclin repressor-like, C-terminal domain"/>
    <property type="match status" value="1"/>
</dbReference>
<dbReference type="PRINTS" id="PR00455">
    <property type="entry name" value="HTHTETR"/>
</dbReference>
<dbReference type="InterPro" id="IPR050109">
    <property type="entry name" value="HTH-type_TetR-like_transc_reg"/>
</dbReference>
<dbReference type="EMBL" id="BMDD01000002">
    <property type="protein sequence ID" value="GGH76067.1"/>
    <property type="molecule type" value="Genomic_DNA"/>
</dbReference>
<proteinExistence type="predicted"/>
<evidence type="ECO:0000256" key="1">
    <source>
        <dbReference type="ARBA" id="ARBA00023125"/>
    </source>
</evidence>
<dbReference type="InterPro" id="IPR009057">
    <property type="entry name" value="Homeodomain-like_sf"/>
</dbReference>
<dbReference type="InterPro" id="IPR036271">
    <property type="entry name" value="Tet_transcr_reg_TetR-rel_C_sf"/>
</dbReference>
<dbReference type="RefSeq" id="WP_172242408.1">
    <property type="nucleotide sequence ID" value="NZ_BMDD01000002.1"/>
</dbReference>
<evidence type="ECO:0000313" key="5">
    <source>
        <dbReference type="Proteomes" id="UP000605427"/>
    </source>
</evidence>
<evidence type="ECO:0000313" key="4">
    <source>
        <dbReference type="EMBL" id="GGH76067.1"/>
    </source>
</evidence>
<comment type="caution">
    <text evidence="4">The sequence shown here is derived from an EMBL/GenBank/DDBJ whole genome shotgun (WGS) entry which is preliminary data.</text>
</comment>
<keyword evidence="1 2" id="KW-0238">DNA-binding</keyword>
<feature type="domain" description="HTH tetR-type" evidence="3">
    <location>
        <begin position="4"/>
        <end position="64"/>
    </location>
</feature>
<keyword evidence="5" id="KW-1185">Reference proteome</keyword>